<sequence length="153" mass="15966">MSRRIFPFAAVVLVVVLASCTPDPAASPGVTGSPSDSAAPSQPGAPATPSGSASPTPTASPTPDSEIERIVATLGLTDFRFEGDAEYIAQWGVGLLEGSEVRVYEFASEDDFLTYLDSVAPYGITIDDFVRVGLYAVAPTDRGQIDRIRAALA</sequence>
<evidence type="ECO:0000313" key="3">
    <source>
        <dbReference type="EMBL" id="WOQ68803.1"/>
    </source>
</evidence>
<evidence type="ECO:0000256" key="2">
    <source>
        <dbReference type="SAM" id="SignalP"/>
    </source>
</evidence>
<dbReference type="Proteomes" id="UP001329313">
    <property type="component" value="Chromosome"/>
</dbReference>
<protein>
    <submittedName>
        <fullName evidence="3">Uncharacterized protein</fullName>
    </submittedName>
</protein>
<accession>A0AAU0MEX5</accession>
<proteinExistence type="predicted"/>
<organism evidence="3 4">
    <name type="scientific">Microbacterium limosum</name>
    <dbReference type="NCBI Taxonomy" id="3079935"/>
    <lineage>
        <taxon>Bacteria</taxon>
        <taxon>Bacillati</taxon>
        <taxon>Actinomycetota</taxon>
        <taxon>Actinomycetes</taxon>
        <taxon>Micrococcales</taxon>
        <taxon>Microbacteriaceae</taxon>
        <taxon>Microbacterium</taxon>
    </lineage>
</organism>
<reference evidence="3 4" key="1">
    <citation type="submission" date="2023-10" db="EMBL/GenBank/DDBJ databases">
        <title>Y20.</title>
        <authorList>
            <person name="Zhang G."/>
            <person name="Ding Y."/>
        </authorList>
    </citation>
    <scope>NUCLEOTIDE SEQUENCE [LARGE SCALE GENOMIC DNA]</scope>
    <source>
        <strain evidence="3 4">Y20</strain>
    </source>
</reference>
<dbReference type="RefSeq" id="WP_330169944.1">
    <property type="nucleotide sequence ID" value="NZ_CP137080.1"/>
</dbReference>
<evidence type="ECO:0000313" key="4">
    <source>
        <dbReference type="Proteomes" id="UP001329313"/>
    </source>
</evidence>
<keyword evidence="2" id="KW-0732">Signal</keyword>
<name>A0AAU0MEX5_9MICO</name>
<dbReference type="PROSITE" id="PS51257">
    <property type="entry name" value="PROKAR_LIPOPROTEIN"/>
    <property type="match status" value="1"/>
</dbReference>
<dbReference type="AlphaFoldDB" id="A0AAU0MEX5"/>
<feature type="signal peptide" evidence="2">
    <location>
        <begin position="1"/>
        <end position="25"/>
    </location>
</feature>
<gene>
    <name evidence="3" type="ORF">RYJ27_08780</name>
</gene>
<keyword evidence="4" id="KW-1185">Reference proteome</keyword>
<dbReference type="EMBL" id="CP137080">
    <property type="protein sequence ID" value="WOQ68803.1"/>
    <property type="molecule type" value="Genomic_DNA"/>
</dbReference>
<feature type="compositionally biased region" description="Low complexity" evidence="1">
    <location>
        <begin position="33"/>
        <end position="64"/>
    </location>
</feature>
<evidence type="ECO:0000256" key="1">
    <source>
        <dbReference type="SAM" id="MobiDB-lite"/>
    </source>
</evidence>
<feature type="region of interest" description="Disordered" evidence="1">
    <location>
        <begin position="25"/>
        <end position="65"/>
    </location>
</feature>
<dbReference type="KEGG" id="mliy:RYJ27_08780"/>
<feature type="chain" id="PRO_5043815425" evidence="2">
    <location>
        <begin position="26"/>
        <end position="153"/>
    </location>
</feature>